<feature type="transmembrane region" description="Helical" evidence="6">
    <location>
        <begin position="85"/>
        <end position="107"/>
    </location>
</feature>
<evidence type="ECO:0000256" key="3">
    <source>
        <dbReference type="ARBA" id="ARBA00022692"/>
    </source>
</evidence>
<keyword evidence="3 6" id="KW-0812">Transmembrane</keyword>
<dbReference type="PANTHER" id="PTHR12677">
    <property type="entry name" value="GOLGI APPARATUS MEMBRANE PROTEIN TVP38-RELATED"/>
    <property type="match status" value="1"/>
</dbReference>
<keyword evidence="4 6" id="KW-1133">Transmembrane helix</keyword>
<feature type="transmembrane region" description="Helical" evidence="6">
    <location>
        <begin position="127"/>
        <end position="152"/>
    </location>
</feature>
<name>A0AAE3L4P9_9GAMM</name>
<keyword evidence="2 6" id="KW-1003">Cell membrane</keyword>
<keyword evidence="5 6" id="KW-0472">Membrane</keyword>
<evidence type="ECO:0000256" key="5">
    <source>
        <dbReference type="ARBA" id="ARBA00023136"/>
    </source>
</evidence>
<dbReference type="EMBL" id="JANUCT010000018">
    <property type="protein sequence ID" value="MCS3904238.1"/>
    <property type="molecule type" value="Genomic_DNA"/>
</dbReference>
<feature type="transmembrane region" description="Helical" evidence="6">
    <location>
        <begin position="164"/>
        <end position="186"/>
    </location>
</feature>
<accession>A0AAE3L4P9</accession>
<comment type="caution">
    <text evidence="8">The sequence shown here is derived from an EMBL/GenBank/DDBJ whole genome shotgun (WGS) entry which is preliminary data.</text>
</comment>
<evidence type="ECO:0000313" key="8">
    <source>
        <dbReference type="EMBL" id="MCS3904238.1"/>
    </source>
</evidence>
<protein>
    <recommendedName>
        <fullName evidence="6">TVP38/TMEM64 family membrane protein</fullName>
    </recommendedName>
</protein>
<organism evidence="8 9">
    <name type="scientific">Methylohalomonas lacus</name>
    <dbReference type="NCBI Taxonomy" id="398773"/>
    <lineage>
        <taxon>Bacteria</taxon>
        <taxon>Pseudomonadati</taxon>
        <taxon>Pseudomonadota</taxon>
        <taxon>Gammaproteobacteria</taxon>
        <taxon>Methylohalomonadales</taxon>
        <taxon>Methylohalomonadaceae</taxon>
        <taxon>Methylohalomonas</taxon>
    </lineage>
</organism>
<feature type="transmembrane region" description="Helical" evidence="6">
    <location>
        <begin position="52"/>
        <end position="78"/>
    </location>
</feature>
<sequence length="233" mass="25508">MFKAALIGARRRLLLFSLIVIAGLVGWHYLPLGDWLDTFSTLLQQLGPLAPLFYALFYVLATLILVPLAPLAIAAGYLFGLQQAFVVTLLAATVGALAAFLLSRHLLSRSCRELMQPYPTVMAVEHSIAAQGWLIVFLLRLSPVIPSHLLNYLCGITDIALHHYTLATFFGKAPLILLLSYIGASAAQLQTTASPSPYLHLLLYGAGLLFTLLACWLVGRRARRELANKGLRQ</sequence>
<dbReference type="Pfam" id="PF09335">
    <property type="entry name" value="VTT_dom"/>
    <property type="match status" value="1"/>
</dbReference>
<dbReference type="InterPro" id="IPR032816">
    <property type="entry name" value="VTT_dom"/>
</dbReference>
<dbReference type="RefSeq" id="WP_259056773.1">
    <property type="nucleotide sequence ID" value="NZ_JANUCT010000018.1"/>
</dbReference>
<dbReference type="InterPro" id="IPR015414">
    <property type="entry name" value="TMEM64"/>
</dbReference>
<evidence type="ECO:0000259" key="7">
    <source>
        <dbReference type="Pfam" id="PF09335"/>
    </source>
</evidence>
<feature type="transmembrane region" description="Helical" evidence="6">
    <location>
        <begin position="198"/>
        <end position="219"/>
    </location>
</feature>
<feature type="domain" description="VTT" evidence="7">
    <location>
        <begin position="66"/>
        <end position="184"/>
    </location>
</feature>
<gene>
    <name evidence="8" type="ORF">J2T55_002274</name>
</gene>
<comment type="subcellular location">
    <subcellularLocation>
        <location evidence="1 6">Cell membrane</location>
        <topology evidence="1 6">Multi-pass membrane protein</topology>
    </subcellularLocation>
</comment>
<dbReference type="PANTHER" id="PTHR12677:SF59">
    <property type="entry name" value="GOLGI APPARATUS MEMBRANE PROTEIN TVP38-RELATED"/>
    <property type="match status" value="1"/>
</dbReference>
<dbReference type="GO" id="GO:0005886">
    <property type="term" value="C:plasma membrane"/>
    <property type="evidence" value="ECO:0007669"/>
    <property type="project" value="UniProtKB-SubCell"/>
</dbReference>
<evidence type="ECO:0000256" key="4">
    <source>
        <dbReference type="ARBA" id="ARBA00022989"/>
    </source>
</evidence>
<feature type="transmembrane region" description="Helical" evidence="6">
    <location>
        <begin position="12"/>
        <end position="32"/>
    </location>
</feature>
<dbReference type="Proteomes" id="UP001204445">
    <property type="component" value="Unassembled WGS sequence"/>
</dbReference>
<proteinExistence type="inferred from homology"/>
<dbReference type="AlphaFoldDB" id="A0AAE3L4P9"/>
<evidence type="ECO:0000256" key="2">
    <source>
        <dbReference type="ARBA" id="ARBA00022475"/>
    </source>
</evidence>
<reference evidence="8" key="1">
    <citation type="submission" date="2022-08" db="EMBL/GenBank/DDBJ databases">
        <title>Genomic Encyclopedia of Type Strains, Phase III (KMG-III): the genomes of soil and plant-associated and newly described type strains.</title>
        <authorList>
            <person name="Whitman W."/>
        </authorList>
    </citation>
    <scope>NUCLEOTIDE SEQUENCE</scope>
    <source>
        <strain evidence="8">HMT 1</strain>
    </source>
</reference>
<keyword evidence="9" id="KW-1185">Reference proteome</keyword>
<evidence type="ECO:0000256" key="6">
    <source>
        <dbReference type="RuleBase" id="RU366058"/>
    </source>
</evidence>
<evidence type="ECO:0000313" key="9">
    <source>
        <dbReference type="Proteomes" id="UP001204445"/>
    </source>
</evidence>
<evidence type="ECO:0000256" key="1">
    <source>
        <dbReference type="ARBA" id="ARBA00004651"/>
    </source>
</evidence>
<comment type="similarity">
    <text evidence="6">Belongs to the TVP38/TMEM64 family.</text>
</comment>